<keyword evidence="1" id="KW-0472">Membrane</keyword>
<feature type="transmembrane region" description="Helical" evidence="1">
    <location>
        <begin position="72"/>
        <end position="91"/>
    </location>
</feature>
<keyword evidence="1" id="KW-0812">Transmembrane</keyword>
<dbReference type="RefSeq" id="WP_198343194.1">
    <property type="nucleotide sequence ID" value="NZ_CP021425.1"/>
</dbReference>
<evidence type="ECO:0000313" key="2">
    <source>
        <dbReference type="EMBL" id="ARU54591.1"/>
    </source>
</evidence>
<organism evidence="2 3">
    <name type="scientific">Oleiphilus messinensis</name>
    <dbReference type="NCBI Taxonomy" id="141451"/>
    <lineage>
        <taxon>Bacteria</taxon>
        <taxon>Pseudomonadati</taxon>
        <taxon>Pseudomonadota</taxon>
        <taxon>Gammaproteobacteria</taxon>
        <taxon>Oceanospirillales</taxon>
        <taxon>Oleiphilaceae</taxon>
        <taxon>Oleiphilus</taxon>
    </lineage>
</organism>
<gene>
    <name evidence="2" type="ORF">OLMES_0488</name>
</gene>
<dbReference type="AlphaFoldDB" id="A0A1Y0I2G2"/>
<keyword evidence="3" id="KW-1185">Reference proteome</keyword>
<protein>
    <submittedName>
        <fullName evidence="2">Uncharacterized protein</fullName>
    </submittedName>
</protein>
<evidence type="ECO:0000256" key="1">
    <source>
        <dbReference type="SAM" id="Phobius"/>
    </source>
</evidence>
<evidence type="ECO:0000313" key="3">
    <source>
        <dbReference type="Proteomes" id="UP000196027"/>
    </source>
</evidence>
<dbReference type="Proteomes" id="UP000196027">
    <property type="component" value="Chromosome"/>
</dbReference>
<keyword evidence="1" id="KW-1133">Transmembrane helix</keyword>
<proteinExistence type="predicted"/>
<accession>A0A1Y0I2G2</accession>
<feature type="transmembrane region" description="Helical" evidence="1">
    <location>
        <begin position="16"/>
        <end position="40"/>
    </location>
</feature>
<name>A0A1Y0I2G2_9GAMM</name>
<dbReference type="EMBL" id="CP021425">
    <property type="protein sequence ID" value="ARU54591.1"/>
    <property type="molecule type" value="Genomic_DNA"/>
</dbReference>
<dbReference type="KEGG" id="ome:OLMES_0488"/>
<reference evidence="2 3" key="1">
    <citation type="submission" date="2017-05" db="EMBL/GenBank/DDBJ databases">
        <title>Genomic insights into alkan degradation activity of Oleiphilus messinensis.</title>
        <authorList>
            <person name="Kozyavkin S.A."/>
            <person name="Slesarev A.I."/>
            <person name="Golyshin P.N."/>
            <person name="Korzhenkov A."/>
            <person name="Golyshina O.N."/>
            <person name="Toshchakov S.V."/>
        </authorList>
    </citation>
    <scope>NUCLEOTIDE SEQUENCE [LARGE SCALE GENOMIC DNA]</scope>
    <source>
        <strain evidence="2 3">ME102</strain>
    </source>
</reference>
<sequence length="97" mass="11227">MSHETMSTTDKYDPRWLALILRMLGTGFLLFFGIAAFMIFTRLDQSMLQSELVQLMVRLVRWGDLDGGAEHYELMVCVIYIVWGCYLWIAARQSAIT</sequence>